<keyword evidence="1" id="KW-0732">Signal</keyword>
<dbReference type="CDD" id="cd12797">
    <property type="entry name" value="M23_peptidase"/>
    <property type="match status" value="1"/>
</dbReference>
<dbReference type="InterPro" id="IPR050570">
    <property type="entry name" value="Cell_wall_metabolism_enzyme"/>
</dbReference>
<reference evidence="3" key="1">
    <citation type="submission" date="2007-10" db="EMBL/GenBank/DDBJ databases">
        <title>Complete sequence of Salinispora arenicola CNS-205.</title>
        <authorList>
            <consortium name="US DOE Joint Genome Institute"/>
            <person name="Copeland A."/>
            <person name="Lucas S."/>
            <person name="Lapidus A."/>
            <person name="Barry K."/>
            <person name="Glavina del Rio T."/>
            <person name="Dalin E."/>
            <person name="Tice H."/>
            <person name="Pitluck S."/>
            <person name="Foster B."/>
            <person name="Schmutz J."/>
            <person name="Larimer F."/>
            <person name="Land M."/>
            <person name="Hauser L."/>
            <person name="Kyrpides N."/>
            <person name="Ivanova N."/>
            <person name="Jensen P.R."/>
            <person name="Moore B.S."/>
            <person name="Penn K."/>
            <person name="Jenkins C."/>
            <person name="Udwary D."/>
            <person name="Xiang L."/>
            <person name="Gontang E."/>
            <person name="Richardson P."/>
        </authorList>
    </citation>
    <scope>NUCLEOTIDE SEQUENCE [LARGE SCALE GENOMIC DNA]</scope>
    <source>
        <strain evidence="3">CNS-205</strain>
    </source>
</reference>
<dbReference type="KEGG" id="saq:Sare_1203"/>
<dbReference type="AlphaFoldDB" id="A8M686"/>
<dbReference type="Pfam" id="PF01551">
    <property type="entry name" value="Peptidase_M23"/>
    <property type="match status" value="1"/>
</dbReference>
<evidence type="ECO:0000313" key="3">
    <source>
        <dbReference type="EMBL" id="ABV97111.1"/>
    </source>
</evidence>
<evidence type="ECO:0000259" key="2">
    <source>
        <dbReference type="Pfam" id="PF01551"/>
    </source>
</evidence>
<feature type="domain" description="M23ase beta-sheet core" evidence="2">
    <location>
        <begin position="101"/>
        <end position="195"/>
    </location>
</feature>
<dbReference type="InterPro" id="IPR011055">
    <property type="entry name" value="Dup_hybrid_motif"/>
</dbReference>
<proteinExistence type="predicted"/>
<dbReference type="GO" id="GO:0004222">
    <property type="term" value="F:metalloendopeptidase activity"/>
    <property type="evidence" value="ECO:0007669"/>
    <property type="project" value="TreeGrafter"/>
</dbReference>
<gene>
    <name evidence="3" type="ordered locus">Sare_1203</name>
</gene>
<dbReference type="STRING" id="391037.Sare_1203"/>
<organism evidence="3">
    <name type="scientific">Salinispora arenicola (strain CNS-205)</name>
    <dbReference type="NCBI Taxonomy" id="391037"/>
    <lineage>
        <taxon>Bacteria</taxon>
        <taxon>Bacillati</taxon>
        <taxon>Actinomycetota</taxon>
        <taxon>Actinomycetes</taxon>
        <taxon>Micromonosporales</taxon>
        <taxon>Micromonosporaceae</taxon>
        <taxon>Salinispora</taxon>
    </lineage>
</organism>
<dbReference type="EMBL" id="CP000850">
    <property type="protein sequence ID" value="ABV97111.1"/>
    <property type="molecule type" value="Genomic_DNA"/>
</dbReference>
<dbReference type="InterPro" id="IPR016047">
    <property type="entry name" value="M23ase_b-sheet_dom"/>
</dbReference>
<dbReference type="PANTHER" id="PTHR21666:SF289">
    <property type="entry name" value="L-ALA--D-GLU ENDOPEPTIDASE"/>
    <property type="match status" value="1"/>
</dbReference>
<dbReference type="eggNOG" id="COG0739">
    <property type="taxonomic scope" value="Bacteria"/>
</dbReference>
<dbReference type="PANTHER" id="PTHR21666">
    <property type="entry name" value="PEPTIDASE-RELATED"/>
    <property type="match status" value="1"/>
</dbReference>
<dbReference type="Gene3D" id="2.70.70.10">
    <property type="entry name" value="Glucose Permease (Domain IIA)"/>
    <property type="match status" value="1"/>
</dbReference>
<dbReference type="HOGENOM" id="CLU_077601_3_1_11"/>
<sequence>MATGGRAAEAATMEPSPILAVLLATALVAPPATPASHVLVSAPPTAVSVLPEAVLAPPEAVPGPGGPQGGLDPVPTFRWPLPGTPSIARRFDPPPQPWLSGHRGVDLAAAPGVPVSAAGAGVVTFAGTVAGRPVVTVGHADGLRTTYEPVLSGAEVGSPVSAGALIGHLLGGHRGCAAPACLHWGLRRGDTYLDPLALLGRGPVRLLPLDGELR</sequence>
<evidence type="ECO:0000256" key="1">
    <source>
        <dbReference type="ARBA" id="ARBA00022729"/>
    </source>
</evidence>
<dbReference type="SUPFAM" id="SSF51261">
    <property type="entry name" value="Duplicated hybrid motif"/>
    <property type="match status" value="1"/>
</dbReference>
<accession>A8M686</accession>
<name>A8M686_SALAI</name>
<protein>
    <submittedName>
        <fullName evidence="3">Peptidase M23B</fullName>
    </submittedName>
</protein>